<keyword evidence="2" id="KW-1185">Reference proteome</keyword>
<dbReference type="Proteomes" id="UP001277972">
    <property type="component" value="Unassembled WGS sequence"/>
</dbReference>
<comment type="caution">
    <text evidence="1">The sequence shown here is derived from an EMBL/GenBank/DDBJ whole genome shotgun (WGS) entry which is preliminary data.</text>
</comment>
<dbReference type="EMBL" id="JAWZSR010000003">
    <property type="protein sequence ID" value="MDX8045776.1"/>
    <property type="molecule type" value="Genomic_DNA"/>
</dbReference>
<gene>
    <name evidence="1" type="ORF">SH601_07210</name>
</gene>
<protein>
    <submittedName>
        <fullName evidence="1">DUF2929 family protein</fullName>
    </submittedName>
</protein>
<proteinExistence type="predicted"/>
<name>A0ACC6M4E2_9BACI</name>
<accession>A0ACC6M4E2</accession>
<organism evidence="1 2">
    <name type="scientific">Gracilibacillus pellucidus</name>
    <dbReference type="NCBI Taxonomy" id="3095368"/>
    <lineage>
        <taxon>Bacteria</taxon>
        <taxon>Bacillati</taxon>
        <taxon>Bacillota</taxon>
        <taxon>Bacilli</taxon>
        <taxon>Bacillales</taxon>
        <taxon>Bacillaceae</taxon>
        <taxon>Gracilibacillus</taxon>
    </lineage>
</organism>
<evidence type="ECO:0000313" key="1">
    <source>
        <dbReference type="EMBL" id="MDX8045776.1"/>
    </source>
</evidence>
<evidence type="ECO:0000313" key="2">
    <source>
        <dbReference type="Proteomes" id="UP001277972"/>
    </source>
</evidence>
<sequence length="57" mass="6081">MKYFATIFWAVLILTVVAYVLTSMAGLPFNFAGAISLAAVFSIVAIVLGEGVLKEEN</sequence>
<reference evidence="1" key="1">
    <citation type="submission" date="2023-11" db="EMBL/GenBank/DDBJ databases">
        <title>Gracilibacillus pellucida a moderately halophilic bacterium isolated from saline soil in Xinjiang province.</title>
        <authorList>
            <person name="Zhang Z."/>
            <person name="Tan F."/>
            <person name="Wang Y."/>
            <person name="Xia M."/>
        </authorList>
    </citation>
    <scope>NUCLEOTIDE SEQUENCE</scope>
    <source>
        <strain evidence="1">S3-1-1</strain>
    </source>
</reference>